<organism evidence="1 2">
    <name type="scientific">Gulo gulo</name>
    <name type="common">Wolverine</name>
    <name type="synonym">Gluton</name>
    <dbReference type="NCBI Taxonomy" id="48420"/>
    <lineage>
        <taxon>Eukaryota</taxon>
        <taxon>Metazoa</taxon>
        <taxon>Chordata</taxon>
        <taxon>Craniata</taxon>
        <taxon>Vertebrata</taxon>
        <taxon>Euteleostomi</taxon>
        <taxon>Mammalia</taxon>
        <taxon>Eutheria</taxon>
        <taxon>Laurasiatheria</taxon>
        <taxon>Carnivora</taxon>
        <taxon>Caniformia</taxon>
        <taxon>Musteloidea</taxon>
        <taxon>Mustelidae</taxon>
        <taxon>Guloninae</taxon>
        <taxon>Gulo</taxon>
    </lineage>
</organism>
<protein>
    <submittedName>
        <fullName evidence="1">Uncharacterized protein</fullName>
    </submittedName>
</protein>
<proteinExistence type="predicted"/>
<reference evidence="1 2" key="1">
    <citation type="submission" date="2018-10" db="EMBL/GenBank/DDBJ databases">
        <authorList>
            <person name="Ekblom R."/>
            <person name="Jareborg N."/>
        </authorList>
    </citation>
    <scope>NUCLEOTIDE SEQUENCE [LARGE SCALE GENOMIC DNA]</scope>
    <source>
        <tissue evidence="1">Muscle</tissue>
    </source>
</reference>
<accession>A0A9X9LYE7</accession>
<gene>
    <name evidence="1" type="ORF">BN2614_LOCUS1</name>
</gene>
<evidence type="ECO:0000313" key="2">
    <source>
        <dbReference type="Proteomes" id="UP000269945"/>
    </source>
</evidence>
<keyword evidence="2" id="KW-1185">Reference proteome</keyword>
<name>A0A9X9LYE7_GULGU</name>
<dbReference type="EMBL" id="CYRY02028412">
    <property type="protein sequence ID" value="VCW99359.1"/>
    <property type="molecule type" value="Genomic_DNA"/>
</dbReference>
<evidence type="ECO:0000313" key="1">
    <source>
        <dbReference type="EMBL" id="VCW99359.1"/>
    </source>
</evidence>
<dbReference type="Proteomes" id="UP000269945">
    <property type="component" value="Unassembled WGS sequence"/>
</dbReference>
<dbReference type="AlphaFoldDB" id="A0A9X9LYE7"/>
<sequence length="59" mass="6887">MFFLLKKVKNVVCSSQCDVMKEYSRDIMKRAYGENPEDVFSLWEENLCDVILGKEGGHR</sequence>
<comment type="caution">
    <text evidence="1">The sequence shown here is derived from an EMBL/GenBank/DDBJ whole genome shotgun (WGS) entry which is preliminary data.</text>
</comment>